<accession>A0A1H8YKM3</accession>
<dbReference type="EMBL" id="FOEF01000021">
    <property type="protein sequence ID" value="SEP52715.1"/>
    <property type="molecule type" value="Genomic_DNA"/>
</dbReference>
<evidence type="ECO:0008006" key="3">
    <source>
        <dbReference type="Google" id="ProtNLM"/>
    </source>
</evidence>
<keyword evidence="2" id="KW-1185">Reference proteome</keyword>
<organism evidence="1 2">
    <name type="scientific">Amycolatopsis saalfeldensis</name>
    <dbReference type="NCBI Taxonomy" id="394193"/>
    <lineage>
        <taxon>Bacteria</taxon>
        <taxon>Bacillati</taxon>
        <taxon>Actinomycetota</taxon>
        <taxon>Actinomycetes</taxon>
        <taxon>Pseudonocardiales</taxon>
        <taxon>Pseudonocardiaceae</taxon>
        <taxon>Amycolatopsis</taxon>
    </lineage>
</organism>
<protein>
    <recommendedName>
        <fullName evidence="3">PknH-like extracellular domain-containing protein</fullName>
    </recommendedName>
</protein>
<reference evidence="1 2" key="1">
    <citation type="submission" date="2016-10" db="EMBL/GenBank/DDBJ databases">
        <authorList>
            <person name="de Groot N.N."/>
        </authorList>
    </citation>
    <scope>NUCLEOTIDE SEQUENCE [LARGE SCALE GENOMIC DNA]</scope>
    <source>
        <strain evidence="1 2">DSM 44993</strain>
    </source>
</reference>
<dbReference type="Proteomes" id="UP000198582">
    <property type="component" value="Unassembled WGS sequence"/>
</dbReference>
<name>A0A1H8YKM3_9PSEU</name>
<sequence>DTQDGRASGSCTLWVGVTDQLAWSVVTNIGAGSMKTNPCPKAQEVGEAMIAQLKGA</sequence>
<dbReference type="AlphaFoldDB" id="A0A1H8YKM3"/>
<proteinExistence type="predicted"/>
<evidence type="ECO:0000313" key="1">
    <source>
        <dbReference type="EMBL" id="SEP52715.1"/>
    </source>
</evidence>
<evidence type="ECO:0000313" key="2">
    <source>
        <dbReference type="Proteomes" id="UP000198582"/>
    </source>
</evidence>
<feature type="non-terminal residue" evidence="1">
    <location>
        <position position="1"/>
    </location>
</feature>
<gene>
    <name evidence="1" type="ORF">SAMN04489732_121186</name>
</gene>